<dbReference type="PATRIC" id="fig|304371.9.peg.2937"/>
<feature type="transmembrane region" description="Helical" evidence="6">
    <location>
        <begin position="612"/>
        <end position="633"/>
    </location>
</feature>
<reference evidence="8 9" key="1">
    <citation type="journal article" date="2007" name="Appl. Environ. Microbiol.">
        <title>Isolation of key methanogens for global methane emission from rice paddy fields: a novel isolate affiliated with the clone cluster rice cluster I.</title>
        <authorList>
            <person name="Sakai S."/>
            <person name="Imachi H."/>
            <person name="Sekiguchi Y."/>
            <person name="Ohashi A."/>
            <person name="Harada H."/>
            <person name="Kamagata Y."/>
        </authorList>
    </citation>
    <scope>NUCLEOTIDE SEQUENCE [LARGE SCALE GENOMIC DNA]</scope>
    <source>
        <strain evidence="9">DSM 17711 / JCM 13418 / NBRC 101707 / SANAE</strain>
    </source>
</reference>
<feature type="transmembrane region" description="Helical" evidence="6">
    <location>
        <begin position="238"/>
        <end position="257"/>
    </location>
</feature>
<dbReference type="KEGG" id="mpd:MCP_2868"/>
<evidence type="ECO:0000259" key="7">
    <source>
        <dbReference type="PROSITE" id="PS50156"/>
    </source>
</evidence>
<dbReference type="NCBIfam" id="TIGR00921">
    <property type="entry name" value="2A067"/>
    <property type="match status" value="1"/>
</dbReference>
<dbReference type="EMBL" id="AP011532">
    <property type="protein sequence ID" value="BAI62940.1"/>
    <property type="molecule type" value="Genomic_DNA"/>
</dbReference>
<evidence type="ECO:0000256" key="1">
    <source>
        <dbReference type="ARBA" id="ARBA00004651"/>
    </source>
</evidence>
<comment type="subcellular location">
    <subcellularLocation>
        <location evidence="1">Cell membrane</location>
        <topology evidence="1">Multi-pass membrane protein</topology>
    </subcellularLocation>
</comment>
<feature type="transmembrane region" description="Helical" evidence="6">
    <location>
        <begin position="709"/>
        <end position="732"/>
    </location>
</feature>
<feature type="transmembrane region" description="Helical" evidence="6">
    <location>
        <begin position="21"/>
        <end position="39"/>
    </location>
</feature>
<evidence type="ECO:0000313" key="9">
    <source>
        <dbReference type="Proteomes" id="UP000001882"/>
    </source>
</evidence>
<keyword evidence="3 6" id="KW-0812">Transmembrane</keyword>
<dbReference type="PANTHER" id="PTHR33406:SF13">
    <property type="entry name" value="MEMBRANE PROTEIN YDFJ"/>
    <property type="match status" value="1"/>
</dbReference>
<feature type="transmembrane region" description="Helical" evidence="6">
    <location>
        <begin position="208"/>
        <end position="231"/>
    </location>
</feature>
<dbReference type="eggNOG" id="arCOG02174">
    <property type="taxonomic scope" value="Archaea"/>
</dbReference>
<evidence type="ECO:0000256" key="4">
    <source>
        <dbReference type="ARBA" id="ARBA00022989"/>
    </source>
</evidence>
<organism evidence="8 9">
    <name type="scientific">Methanocella paludicola (strain DSM 17711 / JCM 13418 / NBRC 101707 / SANAE)</name>
    <dbReference type="NCBI Taxonomy" id="304371"/>
    <lineage>
        <taxon>Archaea</taxon>
        <taxon>Methanobacteriati</taxon>
        <taxon>Methanobacteriota</taxon>
        <taxon>Stenosarchaea group</taxon>
        <taxon>Methanomicrobia</taxon>
        <taxon>Methanocellales</taxon>
        <taxon>Methanocellaceae</taxon>
        <taxon>Methanocella</taxon>
    </lineage>
</organism>
<feature type="transmembrane region" description="Helical" evidence="6">
    <location>
        <begin position="313"/>
        <end position="332"/>
    </location>
</feature>
<evidence type="ECO:0000313" key="8">
    <source>
        <dbReference type="EMBL" id="BAI62940.1"/>
    </source>
</evidence>
<name>D1Z2L8_METPS</name>
<accession>D1Z2L8</accession>
<evidence type="ECO:0000256" key="5">
    <source>
        <dbReference type="ARBA" id="ARBA00023136"/>
    </source>
</evidence>
<feature type="transmembrane region" description="Helical" evidence="6">
    <location>
        <begin position="680"/>
        <end position="702"/>
    </location>
</feature>
<keyword evidence="5 6" id="KW-0472">Membrane</keyword>
<dbReference type="Gene3D" id="1.20.1640.10">
    <property type="entry name" value="Multidrug efflux transporter AcrB transmembrane domain"/>
    <property type="match status" value="2"/>
</dbReference>
<dbReference type="STRING" id="304371.MCP_2868"/>
<feature type="transmembrane region" description="Helical" evidence="6">
    <location>
        <begin position="587"/>
        <end position="606"/>
    </location>
</feature>
<dbReference type="SUPFAM" id="SSF82866">
    <property type="entry name" value="Multidrug efflux transporter AcrB transmembrane domain"/>
    <property type="match status" value="2"/>
</dbReference>
<keyword evidence="2" id="KW-1003">Cell membrane</keyword>
<dbReference type="InterPro" id="IPR004869">
    <property type="entry name" value="MMPL_dom"/>
</dbReference>
<evidence type="ECO:0000256" key="6">
    <source>
        <dbReference type="SAM" id="Phobius"/>
    </source>
</evidence>
<dbReference type="InterPro" id="IPR050545">
    <property type="entry name" value="Mycobact_MmpL"/>
</dbReference>
<keyword evidence="9" id="KW-1185">Reference proteome</keyword>
<dbReference type="InterPro" id="IPR000731">
    <property type="entry name" value="SSD"/>
</dbReference>
<feature type="transmembrane region" description="Helical" evidence="6">
    <location>
        <begin position="263"/>
        <end position="282"/>
    </location>
</feature>
<feature type="transmembrane region" description="Helical" evidence="6">
    <location>
        <begin position="338"/>
        <end position="364"/>
    </location>
</feature>
<keyword evidence="4 6" id="KW-1133">Transmembrane helix</keyword>
<dbReference type="PROSITE" id="PS50156">
    <property type="entry name" value="SSD"/>
    <property type="match status" value="1"/>
</dbReference>
<dbReference type="InParanoid" id="D1Z2L8"/>
<reference evidence="8 9" key="2">
    <citation type="journal article" date="2008" name="Int. J. Syst. Evol. Microbiol.">
        <title>Methanocella paludicola gen. nov., sp. nov., a methane-producing archaeon, the first isolate of the lineage 'Rice Cluster I', and proposal of the new archaeal order Methanocellales ord. nov.</title>
        <authorList>
            <person name="Sakai S."/>
            <person name="Imachi H."/>
            <person name="Hanada S."/>
            <person name="Ohashi A."/>
            <person name="Harada H."/>
            <person name="Kamagata Y."/>
        </authorList>
    </citation>
    <scope>NUCLEOTIDE SEQUENCE [LARGE SCALE GENOMIC DNA]</scope>
    <source>
        <strain evidence="9">DSM 17711 / JCM 13418 / NBRC 101707 / SANAE</strain>
    </source>
</reference>
<dbReference type="GO" id="GO:0005886">
    <property type="term" value="C:plasma membrane"/>
    <property type="evidence" value="ECO:0007669"/>
    <property type="project" value="UniProtKB-SubCell"/>
</dbReference>
<dbReference type="Proteomes" id="UP000001882">
    <property type="component" value="Chromosome"/>
</dbReference>
<protein>
    <recommendedName>
        <fullName evidence="7">SSD domain-containing protein</fullName>
    </recommendedName>
</protein>
<dbReference type="AlphaFoldDB" id="D1Z2L8"/>
<proteinExistence type="predicted"/>
<reference evidence="9" key="3">
    <citation type="journal article" date="2011" name="PLoS ONE">
        <title>Genome sequence of a mesophilic hydrogenotrophic methanogen Methanocella paludicola, the first cultivated representative of the order Methanocellales.</title>
        <authorList>
            <person name="Sakai S."/>
            <person name="Takaki Y."/>
            <person name="Shimamura S."/>
            <person name="Sekine M."/>
            <person name="Tajima T."/>
            <person name="Kosugi H."/>
            <person name="Ichikawa N."/>
            <person name="Tasumi E."/>
            <person name="Hiraki A.T."/>
            <person name="Shimizu A."/>
            <person name="Kato Y."/>
            <person name="Nishiko R."/>
            <person name="Mori K."/>
            <person name="Fujita N."/>
            <person name="Imachi H."/>
            <person name="Takai K."/>
        </authorList>
    </citation>
    <scope>NUCLEOTIDE SEQUENCE [LARGE SCALE GENOMIC DNA]</scope>
    <source>
        <strain evidence="9">DSM 17711 / JCM 13418 / NBRC 101707 / SANAE</strain>
    </source>
</reference>
<feature type="transmembrane region" description="Helical" evidence="6">
    <location>
        <begin position="640"/>
        <end position="660"/>
    </location>
</feature>
<dbReference type="Pfam" id="PF03176">
    <property type="entry name" value="MMPL"/>
    <property type="match status" value="2"/>
</dbReference>
<sequence>MVVLLSGIWEAIGRLIKSNTYFILLAALVLIVLGAAYAGKIYMATGTETLVFKDTQIYKDIDYYNEHFQSTTFLILITSDDVLDPLVLEAMDDMDRQIRANPKVANVTGLHTLVQQAYLKANGTDDIPSNRADIGRLVAPYAEAFSFIMPNEHHAIMTVELLGTVEEKDEPAILDDIKRAIQWSPMPPGTSAVVTGKTAMMLEIQKQMMSSTTVMMASAVIFMVLALWLTFGHAGWRLLPLPIVLVGIIYTAGTMGLTGIPLTMVSMAVFPIMIGLGVEYAIQFHNRMMEELNSGKDPGDAVVSTVRNIAPPVFYSMMTTCLGFTSILQSPIPMIYDFGRMCIIGIVVCFLTALFLLTSVLYTMARAGRVKKRQGSGPRGLERAIGLIAEGTTKRPAVVVIALLAMVVGYSLDPLVGVEVDSSTYVPQDLPSVVLFRTLNAIVGYKTNDMAVQIKGPDIMSADTIRWIDDLETYERQNNQDVLSVSSIASLLKQHNNGTLPDTSAAIIGVAERIPEERMKLYVDDFYTTGVVRMTLKDHTTNMLIDNLERIQRDLEFYPPHAGTSASLGGESQVTLMMFNSMTSDRLKMTAYSGLCVLICLLLVYRGDWVKAVVPVIAVIIVTGLSCMVMFLLHMTYTPLLVTLGALTIGIGIDFSILHMERYYEEKAKGLPPAEAMRIATGKIGNAIFSSASTVTAGFGALAMSSFPILSNFGLITIIDFLLALGSAFMIMPPLLVTLDTWNSNRIARRREAAA</sequence>
<dbReference type="PANTHER" id="PTHR33406">
    <property type="entry name" value="MEMBRANE PROTEIN MJ1562-RELATED"/>
    <property type="match status" value="1"/>
</dbReference>
<gene>
    <name evidence="8" type="ordered locus">MCP_2868</name>
</gene>
<evidence type="ECO:0000256" key="2">
    <source>
        <dbReference type="ARBA" id="ARBA00022475"/>
    </source>
</evidence>
<evidence type="ECO:0000256" key="3">
    <source>
        <dbReference type="ARBA" id="ARBA00022692"/>
    </source>
</evidence>
<feature type="domain" description="SSD" evidence="7">
    <location>
        <begin position="243"/>
        <end position="363"/>
    </location>
</feature>